<dbReference type="InterPro" id="IPR000719">
    <property type="entry name" value="Prot_kinase_dom"/>
</dbReference>
<keyword evidence="2" id="KW-0067">ATP-binding</keyword>
<dbReference type="OrthoDB" id="192887at2759"/>
<evidence type="ECO:0000256" key="2">
    <source>
        <dbReference type="ARBA" id="ARBA00022840"/>
    </source>
</evidence>
<dbReference type="GO" id="GO:0005524">
    <property type="term" value="F:ATP binding"/>
    <property type="evidence" value="ECO:0007669"/>
    <property type="project" value="UniProtKB-KW"/>
</dbReference>
<comment type="caution">
    <text evidence="4">The sequence shown here is derived from an EMBL/GenBank/DDBJ whole genome shotgun (WGS) entry which is preliminary data.</text>
</comment>
<dbReference type="PROSITE" id="PS50011">
    <property type="entry name" value="PROTEIN_KINASE_DOM"/>
    <property type="match status" value="1"/>
</dbReference>
<gene>
    <name evidence="4" type="ORF">RFI_37087</name>
</gene>
<protein>
    <recommendedName>
        <fullName evidence="3">Protein kinase domain-containing protein</fullName>
    </recommendedName>
</protein>
<evidence type="ECO:0000313" key="4">
    <source>
        <dbReference type="EMBL" id="ETO00359.1"/>
    </source>
</evidence>
<dbReference type="AlphaFoldDB" id="X6LFP1"/>
<keyword evidence="1" id="KW-0547">Nucleotide-binding</keyword>
<evidence type="ECO:0000259" key="3">
    <source>
        <dbReference type="PROSITE" id="PS50011"/>
    </source>
</evidence>
<evidence type="ECO:0000313" key="5">
    <source>
        <dbReference type="Proteomes" id="UP000023152"/>
    </source>
</evidence>
<dbReference type="SMART" id="SM00220">
    <property type="entry name" value="S_TKc"/>
    <property type="match status" value="1"/>
</dbReference>
<keyword evidence="5" id="KW-1185">Reference proteome</keyword>
<dbReference type="InterPro" id="IPR050117">
    <property type="entry name" value="MAPK"/>
</dbReference>
<sequence>MEGSDRTEYVMTRPYRAPEVMLSPKQYDSPVDMWAFGCVVAEMITRQVLFNGENYYKTLEMHFELLGCPQLEWITHTDGLAWVKEKKFHEKKGKPFAELFPTASKEAQDFLSKLLIMDPNQRMEASQSLKHPYFTSIRKRETEVLVFSFASHLL</sequence>
<reference evidence="4 5" key="1">
    <citation type="journal article" date="2013" name="Curr. Biol.">
        <title>The Genome of the Foraminiferan Reticulomyxa filosa.</title>
        <authorList>
            <person name="Glockner G."/>
            <person name="Hulsmann N."/>
            <person name="Schleicher M."/>
            <person name="Noegel A.A."/>
            <person name="Eichinger L."/>
            <person name="Gallinger C."/>
            <person name="Pawlowski J."/>
            <person name="Sierra R."/>
            <person name="Euteneuer U."/>
            <person name="Pillet L."/>
            <person name="Moustafa A."/>
            <person name="Platzer M."/>
            <person name="Groth M."/>
            <person name="Szafranski K."/>
            <person name="Schliwa M."/>
        </authorList>
    </citation>
    <scope>NUCLEOTIDE SEQUENCE [LARGE SCALE GENOMIC DNA]</scope>
</reference>
<dbReference type="GO" id="GO:0004672">
    <property type="term" value="F:protein kinase activity"/>
    <property type="evidence" value="ECO:0007669"/>
    <property type="project" value="InterPro"/>
</dbReference>
<accession>X6LFP1</accession>
<dbReference type="Pfam" id="PF00069">
    <property type="entry name" value="Pkinase"/>
    <property type="match status" value="1"/>
</dbReference>
<dbReference type="Proteomes" id="UP000023152">
    <property type="component" value="Unassembled WGS sequence"/>
</dbReference>
<feature type="domain" description="Protein kinase" evidence="3">
    <location>
        <begin position="1"/>
        <end position="134"/>
    </location>
</feature>
<name>X6LFP1_RETFI</name>
<dbReference type="OMA" id="LEWITHT"/>
<dbReference type="InterPro" id="IPR011009">
    <property type="entry name" value="Kinase-like_dom_sf"/>
</dbReference>
<evidence type="ECO:0000256" key="1">
    <source>
        <dbReference type="ARBA" id="ARBA00022741"/>
    </source>
</evidence>
<dbReference type="Gene3D" id="1.10.510.10">
    <property type="entry name" value="Transferase(Phosphotransferase) domain 1"/>
    <property type="match status" value="1"/>
</dbReference>
<dbReference type="EMBL" id="ASPP01041266">
    <property type="protein sequence ID" value="ETO00359.1"/>
    <property type="molecule type" value="Genomic_DNA"/>
</dbReference>
<dbReference type="PANTHER" id="PTHR24055">
    <property type="entry name" value="MITOGEN-ACTIVATED PROTEIN KINASE"/>
    <property type="match status" value="1"/>
</dbReference>
<proteinExistence type="predicted"/>
<dbReference type="SUPFAM" id="SSF56112">
    <property type="entry name" value="Protein kinase-like (PK-like)"/>
    <property type="match status" value="1"/>
</dbReference>
<organism evidence="4 5">
    <name type="scientific">Reticulomyxa filosa</name>
    <dbReference type="NCBI Taxonomy" id="46433"/>
    <lineage>
        <taxon>Eukaryota</taxon>
        <taxon>Sar</taxon>
        <taxon>Rhizaria</taxon>
        <taxon>Retaria</taxon>
        <taxon>Foraminifera</taxon>
        <taxon>Monothalamids</taxon>
        <taxon>Reticulomyxidae</taxon>
        <taxon>Reticulomyxa</taxon>
    </lineage>
</organism>